<dbReference type="RefSeq" id="WP_155111956.1">
    <property type="nucleotide sequence ID" value="NZ_WMIB01000006.1"/>
</dbReference>
<dbReference type="AlphaFoldDB" id="A0A7X2S558"/>
<gene>
    <name evidence="1" type="ORF">GKZ89_08350</name>
</gene>
<dbReference type="Proteomes" id="UP000434639">
    <property type="component" value="Unassembled WGS sequence"/>
</dbReference>
<proteinExistence type="predicted"/>
<evidence type="ECO:0000313" key="2">
    <source>
        <dbReference type="Proteomes" id="UP000434639"/>
    </source>
</evidence>
<accession>A0A7X2S558</accession>
<name>A0A7X2S558_9BACI</name>
<keyword evidence="2" id="KW-1185">Reference proteome</keyword>
<dbReference type="Gene3D" id="3.10.450.390">
    <property type="entry name" value="Protein of unknown function DUF3889"/>
    <property type="match status" value="1"/>
</dbReference>
<dbReference type="EMBL" id="WMIB01000006">
    <property type="protein sequence ID" value="MTH53426.1"/>
    <property type="molecule type" value="Genomic_DNA"/>
</dbReference>
<sequence length="117" mass="13150">METNEAEGSFLKSRNWLKLAALLLFFVFCADSGMAYLQNEEVQLEEGQYVLKAVKGSYPCAAIRTFSYKGRREAGEEALDYYRVEAAGKNKNPLVLIVEVTVNPETSEPKKAHVKKL</sequence>
<protein>
    <submittedName>
        <fullName evidence="1">DUF3889 domain-containing protein</fullName>
    </submittedName>
</protein>
<organism evidence="1 2">
    <name type="scientific">Metabacillus mangrovi</name>
    <dbReference type="NCBI Taxonomy" id="1491830"/>
    <lineage>
        <taxon>Bacteria</taxon>
        <taxon>Bacillati</taxon>
        <taxon>Bacillota</taxon>
        <taxon>Bacilli</taxon>
        <taxon>Bacillales</taxon>
        <taxon>Bacillaceae</taxon>
        <taxon>Metabacillus</taxon>
    </lineage>
</organism>
<reference evidence="1 2" key="1">
    <citation type="journal article" date="2017" name="Int. J. Syst. Evol. Microbiol.">
        <title>Bacillus mangrovi sp. nov., isolated from a sediment sample from a mangrove forest.</title>
        <authorList>
            <person name="Gupta V."/>
            <person name="Singh P.K."/>
            <person name="Korpole S."/>
            <person name="Tanuku N.R.S."/>
            <person name="Pinnaka A.K."/>
        </authorList>
    </citation>
    <scope>NUCLEOTIDE SEQUENCE [LARGE SCALE GENOMIC DNA]</scope>
    <source>
        <strain evidence="1 2">KCTC 33872</strain>
    </source>
</reference>
<evidence type="ECO:0000313" key="1">
    <source>
        <dbReference type="EMBL" id="MTH53426.1"/>
    </source>
</evidence>
<dbReference type="InterPro" id="IPR024987">
    <property type="entry name" value="DUF3889"/>
</dbReference>
<comment type="caution">
    <text evidence="1">The sequence shown here is derived from an EMBL/GenBank/DDBJ whole genome shotgun (WGS) entry which is preliminary data.</text>
</comment>
<dbReference type="OrthoDB" id="2874413at2"/>
<dbReference type="Pfam" id="PF13028">
    <property type="entry name" value="DUF3889"/>
    <property type="match status" value="1"/>
</dbReference>